<dbReference type="NCBIfam" id="TIGR02606">
    <property type="entry name" value="antidote_CC2985"/>
    <property type="match status" value="1"/>
</dbReference>
<evidence type="ECO:0000256" key="2">
    <source>
        <dbReference type="ARBA" id="ARBA00022649"/>
    </source>
</evidence>
<gene>
    <name evidence="3" type="ORF">EH31_02840</name>
</gene>
<dbReference type="RefSeq" id="WP_034957936.1">
    <property type="nucleotide sequence ID" value="NZ_JMIW01000001.1"/>
</dbReference>
<organism evidence="3 4">
    <name type="scientific">Erythrobacter longus</name>
    <dbReference type="NCBI Taxonomy" id="1044"/>
    <lineage>
        <taxon>Bacteria</taxon>
        <taxon>Pseudomonadati</taxon>
        <taxon>Pseudomonadota</taxon>
        <taxon>Alphaproteobacteria</taxon>
        <taxon>Sphingomonadales</taxon>
        <taxon>Erythrobacteraceae</taxon>
        <taxon>Erythrobacter/Porphyrobacter group</taxon>
        <taxon>Erythrobacter</taxon>
    </lineage>
</organism>
<name>A0A074MIH0_ERYLO</name>
<sequence>MGKNTSISLSERHQKYLQSKVDSGEFASVSEVVRDAVRRLEERDLRISNLRELIREAEESGPPMPFDWDAFMAEKFPNA</sequence>
<dbReference type="PANTHER" id="PTHR36582">
    <property type="entry name" value="ANTITOXIN PARD"/>
    <property type="match status" value="1"/>
</dbReference>
<evidence type="ECO:0000313" key="4">
    <source>
        <dbReference type="Proteomes" id="UP000027647"/>
    </source>
</evidence>
<reference evidence="3 4" key="1">
    <citation type="submission" date="2014-04" db="EMBL/GenBank/DDBJ databases">
        <title>A comprehensive comparison of genomes of Erythrobacter spp. strains.</title>
        <authorList>
            <person name="Zheng Q."/>
        </authorList>
    </citation>
    <scope>NUCLEOTIDE SEQUENCE [LARGE SCALE GENOMIC DNA]</scope>
    <source>
        <strain evidence="3 4">DSM 6997</strain>
    </source>
</reference>
<dbReference type="OrthoDB" id="9815501at2"/>
<accession>A0A074MIH0</accession>
<evidence type="ECO:0000313" key="3">
    <source>
        <dbReference type="EMBL" id="KEO91623.1"/>
    </source>
</evidence>
<dbReference type="PANTHER" id="PTHR36582:SF2">
    <property type="entry name" value="ANTITOXIN PARD"/>
    <property type="match status" value="1"/>
</dbReference>
<dbReference type="AlphaFoldDB" id="A0A074MIH0"/>
<dbReference type="GO" id="GO:0006355">
    <property type="term" value="P:regulation of DNA-templated transcription"/>
    <property type="evidence" value="ECO:0007669"/>
    <property type="project" value="InterPro"/>
</dbReference>
<comment type="caution">
    <text evidence="3">The sequence shown here is derived from an EMBL/GenBank/DDBJ whole genome shotgun (WGS) entry which is preliminary data.</text>
</comment>
<dbReference type="Gene3D" id="6.10.10.120">
    <property type="entry name" value="Antitoxin ParD1-like"/>
    <property type="match status" value="1"/>
</dbReference>
<dbReference type="CDD" id="cd22231">
    <property type="entry name" value="RHH_NikR_HicB-like"/>
    <property type="match status" value="1"/>
</dbReference>
<dbReference type="Pfam" id="PF03693">
    <property type="entry name" value="ParD_antitoxin"/>
    <property type="match status" value="1"/>
</dbReference>
<evidence type="ECO:0008006" key="5">
    <source>
        <dbReference type="Google" id="ProtNLM"/>
    </source>
</evidence>
<dbReference type="InterPro" id="IPR038296">
    <property type="entry name" value="ParD_sf"/>
</dbReference>
<dbReference type="STRING" id="1044.EH31_02840"/>
<dbReference type="eggNOG" id="COG3609">
    <property type="taxonomic scope" value="Bacteria"/>
</dbReference>
<comment type="similarity">
    <text evidence="1">Belongs to the ParD antitoxin family.</text>
</comment>
<dbReference type="Proteomes" id="UP000027647">
    <property type="component" value="Unassembled WGS sequence"/>
</dbReference>
<dbReference type="EMBL" id="JMIW01000001">
    <property type="protein sequence ID" value="KEO91623.1"/>
    <property type="molecule type" value="Genomic_DNA"/>
</dbReference>
<evidence type="ECO:0000256" key="1">
    <source>
        <dbReference type="ARBA" id="ARBA00008580"/>
    </source>
</evidence>
<dbReference type="InterPro" id="IPR010985">
    <property type="entry name" value="Ribbon_hlx_hlx"/>
</dbReference>
<keyword evidence="2" id="KW-1277">Toxin-antitoxin system</keyword>
<keyword evidence="4" id="KW-1185">Reference proteome</keyword>
<proteinExistence type="inferred from homology"/>
<dbReference type="InterPro" id="IPR022789">
    <property type="entry name" value="ParD"/>
</dbReference>
<protein>
    <recommendedName>
        <fullName evidence="5">Type II toxin-antitoxin system ParD family antitoxin</fullName>
    </recommendedName>
</protein>
<dbReference type="SUPFAM" id="SSF47598">
    <property type="entry name" value="Ribbon-helix-helix"/>
    <property type="match status" value="1"/>
</dbReference>